<keyword evidence="15" id="KW-1185">Reference proteome</keyword>
<dbReference type="GO" id="GO:0006886">
    <property type="term" value="P:intracellular protein transport"/>
    <property type="evidence" value="ECO:0007669"/>
    <property type="project" value="InterPro"/>
</dbReference>
<dbReference type="InterPro" id="IPR036174">
    <property type="entry name" value="Znf_Sec23_Sec24_sf"/>
</dbReference>
<dbReference type="Proteomes" id="UP000515908">
    <property type="component" value="Chromosome 01"/>
</dbReference>
<dbReference type="InterPro" id="IPR036465">
    <property type="entry name" value="vWFA_dom_sf"/>
</dbReference>
<dbReference type="InterPro" id="IPR036175">
    <property type="entry name" value="Sec23/24_helical_dom_sf"/>
</dbReference>
<evidence type="ECO:0000259" key="11">
    <source>
        <dbReference type="Pfam" id="PF04811"/>
    </source>
</evidence>
<dbReference type="InterPro" id="IPR012990">
    <property type="entry name" value="Beta-sandwich_Sec23_24"/>
</dbReference>
<dbReference type="InterPro" id="IPR029006">
    <property type="entry name" value="ADF-H/Gelsolin-like_dom_sf"/>
</dbReference>
<dbReference type="GO" id="GO:0070971">
    <property type="term" value="C:endoplasmic reticulum exit site"/>
    <property type="evidence" value="ECO:0007669"/>
    <property type="project" value="TreeGrafter"/>
</dbReference>
<evidence type="ECO:0000313" key="15">
    <source>
        <dbReference type="Proteomes" id="UP000515908"/>
    </source>
</evidence>
<keyword evidence="4" id="KW-0813">Transport</keyword>
<dbReference type="PANTHER" id="PTHR13803:SF39">
    <property type="entry name" value="SECRETORY 24AB, ISOFORM A"/>
    <property type="match status" value="1"/>
</dbReference>
<dbReference type="GO" id="GO:0030127">
    <property type="term" value="C:COPII vesicle coat"/>
    <property type="evidence" value="ECO:0007669"/>
    <property type="project" value="InterPro"/>
</dbReference>
<evidence type="ECO:0000256" key="2">
    <source>
        <dbReference type="ARBA" id="ARBA00004586"/>
    </source>
</evidence>
<evidence type="ECO:0000256" key="3">
    <source>
        <dbReference type="ARBA" id="ARBA00008334"/>
    </source>
</evidence>
<keyword evidence="5" id="KW-0256">Endoplasmic reticulum</keyword>
<evidence type="ECO:0000259" key="13">
    <source>
        <dbReference type="Pfam" id="PF08033"/>
    </source>
</evidence>
<dbReference type="Pfam" id="PF04811">
    <property type="entry name" value="Sec23_trunk"/>
    <property type="match status" value="1"/>
</dbReference>
<dbReference type="GO" id="GO:0008270">
    <property type="term" value="F:zinc ion binding"/>
    <property type="evidence" value="ECO:0007669"/>
    <property type="project" value="InterPro"/>
</dbReference>
<keyword evidence="6" id="KW-0931">ER-Golgi transport</keyword>
<evidence type="ECO:0000256" key="1">
    <source>
        <dbReference type="ARBA" id="ARBA00004394"/>
    </source>
</evidence>
<dbReference type="Pfam" id="PF04815">
    <property type="entry name" value="Sec23_helical"/>
    <property type="match status" value="1"/>
</dbReference>
<proteinExistence type="inferred from homology"/>
<dbReference type="EMBL" id="LR877145">
    <property type="protein sequence ID" value="CAD2213430.1"/>
    <property type="molecule type" value="Genomic_DNA"/>
</dbReference>
<dbReference type="PANTHER" id="PTHR13803">
    <property type="entry name" value="SEC24-RELATED PROTEIN"/>
    <property type="match status" value="1"/>
</dbReference>
<dbReference type="OrthoDB" id="49016at2759"/>
<gene>
    <name evidence="14" type="ORF">ADEAN_000087100</name>
</gene>
<evidence type="ECO:0000256" key="5">
    <source>
        <dbReference type="ARBA" id="ARBA00022824"/>
    </source>
</evidence>
<organism evidence="14 15">
    <name type="scientific">Angomonas deanei</name>
    <dbReference type="NCBI Taxonomy" id="59799"/>
    <lineage>
        <taxon>Eukaryota</taxon>
        <taxon>Discoba</taxon>
        <taxon>Euglenozoa</taxon>
        <taxon>Kinetoplastea</taxon>
        <taxon>Metakinetoplastina</taxon>
        <taxon>Trypanosomatida</taxon>
        <taxon>Trypanosomatidae</taxon>
        <taxon>Strigomonadinae</taxon>
        <taxon>Angomonas</taxon>
    </lineage>
</organism>
<dbReference type="Gene3D" id="1.20.120.730">
    <property type="entry name" value="Sec23/Sec24 helical domain"/>
    <property type="match status" value="1"/>
</dbReference>
<evidence type="ECO:0000256" key="8">
    <source>
        <dbReference type="ARBA" id="ARBA00023034"/>
    </source>
</evidence>
<feature type="domain" description="Sec23/Sec24 helical" evidence="12">
    <location>
        <begin position="501"/>
        <end position="602"/>
    </location>
</feature>
<evidence type="ECO:0000256" key="4">
    <source>
        <dbReference type="ARBA" id="ARBA00022448"/>
    </source>
</evidence>
<evidence type="ECO:0000256" key="9">
    <source>
        <dbReference type="ARBA" id="ARBA00023136"/>
    </source>
</evidence>
<keyword evidence="7" id="KW-0653">Protein transport</keyword>
<dbReference type="SUPFAM" id="SSF81811">
    <property type="entry name" value="Helical domain of Sec23/24"/>
    <property type="match status" value="1"/>
</dbReference>
<dbReference type="Gene3D" id="3.40.20.10">
    <property type="entry name" value="Severin"/>
    <property type="match status" value="1"/>
</dbReference>
<dbReference type="InterPro" id="IPR006895">
    <property type="entry name" value="Znf_Sec23_Sec24"/>
</dbReference>
<dbReference type="GO" id="GO:0000149">
    <property type="term" value="F:SNARE binding"/>
    <property type="evidence" value="ECO:0007669"/>
    <property type="project" value="TreeGrafter"/>
</dbReference>
<dbReference type="GO" id="GO:0005789">
    <property type="term" value="C:endoplasmic reticulum membrane"/>
    <property type="evidence" value="ECO:0007669"/>
    <property type="project" value="UniProtKB-SubCell"/>
</dbReference>
<protein>
    <submittedName>
        <fullName evidence="14">Sec23/Sec24 zinc finger/Sec23/Sec24 trunk domain/Sec23/Sec24 beta-sandwich domain/Sec23/Sec24 helical domain containing protein, putative</fullName>
    </submittedName>
</protein>
<dbReference type="Pfam" id="PF08033">
    <property type="entry name" value="Sec23_BS"/>
    <property type="match status" value="1"/>
</dbReference>
<dbReference type="Gene3D" id="2.30.30.380">
    <property type="entry name" value="Zn-finger domain of Sec23/24"/>
    <property type="match status" value="1"/>
</dbReference>
<dbReference type="InterPro" id="IPR036180">
    <property type="entry name" value="Gelsolin-like_dom_sf"/>
</dbReference>
<dbReference type="InterPro" id="IPR050550">
    <property type="entry name" value="SEC23_SEC24_subfamily"/>
</dbReference>
<comment type="similarity">
    <text evidence="3">Belongs to the SEC23/SEC24 family. SEC24 subfamily.</text>
</comment>
<keyword evidence="8" id="KW-0333">Golgi apparatus</keyword>
<dbReference type="InterPro" id="IPR006896">
    <property type="entry name" value="Sec23/24_trunk_dom"/>
</dbReference>
<accession>A0A7G2C135</accession>
<feature type="domain" description="Sec23/Sec24 beta-sandwich" evidence="13">
    <location>
        <begin position="403"/>
        <end position="486"/>
    </location>
</feature>
<dbReference type="GO" id="GO:0000139">
    <property type="term" value="C:Golgi membrane"/>
    <property type="evidence" value="ECO:0007669"/>
    <property type="project" value="UniProtKB-SubCell"/>
</dbReference>
<dbReference type="InterPro" id="IPR006900">
    <property type="entry name" value="Sec23/24_helical_dom"/>
</dbReference>
<feature type="domain" description="Sec23/Sec24 trunk" evidence="11">
    <location>
        <begin position="150"/>
        <end position="382"/>
    </location>
</feature>
<name>A0A7G2C135_9TRYP</name>
<reference evidence="14 15" key="1">
    <citation type="submission" date="2020-08" db="EMBL/GenBank/DDBJ databases">
        <authorList>
            <person name="Newling K."/>
            <person name="Davey J."/>
            <person name="Forrester S."/>
        </authorList>
    </citation>
    <scope>NUCLEOTIDE SEQUENCE [LARGE SCALE GENOMIC DNA]</scope>
    <source>
        <strain evidence="15">Crithidia deanei Carvalho (ATCC PRA-265)</strain>
    </source>
</reference>
<evidence type="ECO:0000259" key="10">
    <source>
        <dbReference type="Pfam" id="PF04810"/>
    </source>
</evidence>
<dbReference type="VEuPathDB" id="TriTrypDB:ADEAN_000087100"/>
<keyword evidence="9" id="KW-0472">Membrane</keyword>
<evidence type="ECO:0000313" key="14">
    <source>
        <dbReference type="EMBL" id="CAD2213430.1"/>
    </source>
</evidence>
<dbReference type="SUPFAM" id="SSF53300">
    <property type="entry name" value="vWA-like"/>
    <property type="match status" value="1"/>
</dbReference>
<dbReference type="Gene3D" id="3.40.50.410">
    <property type="entry name" value="von Willebrand factor, type A domain"/>
    <property type="match status" value="1"/>
</dbReference>
<dbReference type="SUPFAM" id="SSF82754">
    <property type="entry name" value="C-terminal, gelsolin-like domain of Sec23/24"/>
    <property type="match status" value="1"/>
</dbReference>
<dbReference type="SUPFAM" id="SSF82919">
    <property type="entry name" value="Zn-finger domain of Sec23/24"/>
    <property type="match status" value="1"/>
</dbReference>
<dbReference type="Gene3D" id="2.60.40.1670">
    <property type="entry name" value="beta-sandwich domain of Sec23/24"/>
    <property type="match status" value="1"/>
</dbReference>
<dbReference type="AlphaFoldDB" id="A0A7G2C135"/>
<feature type="domain" description="Zinc finger Sec23/Sec24-type" evidence="10">
    <location>
        <begin position="76"/>
        <end position="113"/>
    </location>
</feature>
<evidence type="ECO:0000256" key="6">
    <source>
        <dbReference type="ARBA" id="ARBA00022892"/>
    </source>
</evidence>
<dbReference type="GO" id="GO:0090110">
    <property type="term" value="P:COPII-coated vesicle cargo loading"/>
    <property type="evidence" value="ECO:0007669"/>
    <property type="project" value="TreeGrafter"/>
</dbReference>
<dbReference type="SUPFAM" id="SSF81995">
    <property type="entry name" value="beta-sandwich domain of Sec23/24"/>
    <property type="match status" value="1"/>
</dbReference>
<comment type="subcellular location">
    <subcellularLocation>
        <location evidence="2">Endoplasmic reticulum membrane</location>
    </subcellularLocation>
    <subcellularLocation>
        <location evidence="1">Golgi apparatus membrane</location>
    </subcellularLocation>
</comment>
<evidence type="ECO:0000256" key="7">
    <source>
        <dbReference type="ARBA" id="ARBA00022927"/>
    </source>
</evidence>
<dbReference type="Pfam" id="PF04810">
    <property type="entry name" value="zf-Sec23_Sec24"/>
    <property type="match status" value="1"/>
</dbReference>
<sequence length="685" mass="75161">MPSDIAENLARFPAAPAHIRTSSLLSVRPTFATFPKSTKANNLLQSIGLPVGVVVRPFAEQDVPVADFTSFGDKMIRCRKCTAYINPFCTFSEGGRKWMCSLCRYSNETPKSYYCPADESGLRQDINDRQELLNCSIDLLATPEFLKSPPMRPVIVFLLDFSYAAVSSGLLGVMCDAALAALENLKENDALHVAVVGFDNNVYLTNFGENAAGTPRIVVVPDVVNELCNINDSFRLEPIELPCAVRECVVPLKFCFDQLCTLLQELPNTFASTKEVGCAFGGALSASVTLLSRTGGKIISSICSIPSNGEGKLKQRFDMGSLSGKPNEYTVCSVGNDWYKQRALVCSSCNISFDLVAGGTDDLDLATISPLCRYTSGNIVRASPANMSGMTEQVQLMIERAVAFDSVFRVRSSNGVVIQNFYGHCHVKEPDLLSLPIATTDSTYGIELKIPHDYLLKFVYLQFASVYTTPSQERRIRVHTVQLRVSQNPTDVINSIDSFGMASFLCRSCVDLAGSSPFEQAQAKTNERLATALRFCQTHLTAVGQTPGAGQLLIPVSMQFIPQILNGFYRLPAVCLGSKTPIRPDERIASMSTVMTCSPEALAAISAMWCYTVYSPGHRVEELPMQMHSSISCFRNDGMYFVNLGVSLVLWYGTMVHPEILKLFGLHQMRKTTRQAARSTSPRTN</sequence>
<evidence type="ECO:0000259" key="12">
    <source>
        <dbReference type="Pfam" id="PF04815"/>
    </source>
</evidence>